<comment type="subcellular location">
    <subcellularLocation>
        <location evidence="1">Cell membrane</location>
        <topology evidence="1">Multi-pass membrane protein</topology>
    </subcellularLocation>
</comment>
<evidence type="ECO:0000256" key="6">
    <source>
        <dbReference type="ARBA" id="ARBA00022692"/>
    </source>
</evidence>
<keyword evidence="15" id="KW-1185">Reference proteome</keyword>
<dbReference type="PIRSF" id="PIRSF003097">
    <property type="entry name" value="FtsX"/>
    <property type="match status" value="1"/>
</dbReference>
<dbReference type="GO" id="GO:0051301">
    <property type="term" value="P:cell division"/>
    <property type="evidence" value="ECO:0007669"/>
    <property type="project" value="UniProtKB-KW"/>
</dbReference>
<dbReference type="AlphaFoldDB" id="A0A1H0FNX1"/>
<keyword evidence="9 10" id="KW-0131">Cell cycle</keyword>
<evidence type="ECO:0000256" key="7">
    <source>
        <dbReference type="ARBA" id="ARBA00022989"/>
    </source>
</evidence>
<dbReference type="PROSITE" id="PS51257">
    <property type="entry name" value="PROKAR_LIPOPROTEIN"/>
    <property type="match status" value="1"/>
</dbReference>
<feature type="domain" description="ABC3 transporter permease C-terminal" evidence="12">
    <location>
        <begin position="175"/>
        <end position="298"/>
    </location>
</feature>
<dbReference type="PANTHER" id="PTHR47755:SF1">
    <property type="entry name" value="CELL DIVISION PROTEIN FTSX"/>
    <property type="match status" value="1"/>
</dbReference>
<gene>
    <name evidence="14" type="ORF">SAMN05192585_1424</name>
</gene>
<evidence type="ECO:0000256" key="5">
    <source>
        <dbReference type="ARBA" id="ARBA00022618"/>
    </source>
</evidence>
<feature type="transmembrane region" description="Helical" evidence="11">
    <location>
        <begin position="172"/>
        <end position="198"/>
    </location>
</feature>
<proteinExistence type="inferred from homology"/>
<dbReference type="InterPro" id="IPR040690">
    <property type="entry name" value="FtsX_ECD"/>
</dbReference>
<feature type="transmembrane region" description="Helical" evidence="11">
    <location>
        <begin position="21"/>
        <end position="46"/>
    </location>
</feature>
<feature type="transmembrane region" description="Helical" evidence="11">
    <location>
        <begin position="276"/>
        <end position="296"/>
    </location>
</feature>
<comment type="similarity">
    <text evidence="2 10">Belongs to the ABC-4 integral membrane protein family. FtsX subfamily.</text>
</comment>
<keyword evidence="4 10" id="KW-1003">Cell membrane</keyword>
<dbReference type="Proteomes" id="UP000199182">
    <property type="component" value="Unassembled WGS sequence"/>
</dbReference>
<organism evidence="14 15">
    <name type="scientific">Acetanaerobacterium elongatum</name>
    <dbReference type="NCBI Taxonomy" id="258515"/>
    <lineage>
        <taxon>Bacteria</taxon>
        <taxon>Bacillati</taxon>
        <taxon>Bacillota</taxon>
        <taxon>Clostridia</taxon>
        <taxon>Eubacteriales</taxon>
        <taxon>Oscillospiraceae</taxon>
        <taxon>Acetanaerobacterium</taxon>
    </lineage>
</organism>
<protein>
    <recommendedName>
        <fullName evidence="3 10">Cell division protein FtsX</fullName>
    </recommendedName>
</protein>
<dbReference type="EMBL" id="FNID01000042">
    <property type="protein sequence ID" value="SDN96366.1"/>
    <property type="molecule type" value="Genomic_DNA"/>
</dbReference>
<evidence type="ECO:0000256" key="2">
    <source>
        <dbReference type="ARBA" id="ARBA00007379"/>
    </source>
</evidence>
<evidence type="ECO:0000256" key="3">
    <source>
        <dbReference type="ARBA" id="ARBA00021907"/>
    </source>
</evidence>
<keyword evidence="6 11" id="KW-0812">Transmembrane</keyword>
<dbReference type="Pfam" id="PF18075">
    <property type="entry name" value="FtsX_ECD"/>
    <property type="match status" value="1"/>
</dbReference>
<dbReference type="InterPro" id="IPR003838">
    <property type="entry name" value="ABC3_permease_C"/>
</dbReference>
<dbReference type="RefSeq" id="WP_162840437.1">
    <property type="nucleotide sequence ID" value="NZ_FNID01000042.1"/>
</dbReference>
<feature type="domain" description="FtsX extracellular" evidence="13">
    <location>
        <begin position="60"/>
        <end position="153"/>
    </location>
</feature>
<feature type="transmembrane region" description="Helical" evidence="11">
    <location>
        <begin position="219"/>
        <end position="244"/>
    </location>
</feature>
<comment type="function">
    <text evidence="10">Part of the ABC transporter FtsEX involved in asymmetric cellular division facilitating the initiation of sporulation.</text>
</comment>
<evidence type="ECO:0000256" key="1">
    <source>
        <dbReference type="ARBA" id="ARBA00004651"/>
    </source>
</evidence>
<evidence type="ECO:0000259" key="12">
    <source>
        <dbReference type="Pfam" id="PF02687"/>
    </source>
</evidence>
<keyword evidence="8 10" id="KW-0472">Membrane</keyword>
<evidence type="ECO:0000256" key="9">
    <source>
        <dbReference type="ARBA" id="ARBA00023306"/>
    </source>
</evidence>
<dbReference type="Gene3D" id="3.30.70.3040">
    <property type="match status" value="1"/>
</dbReference>
<dbReference type="InterPro" id="IPR058204">
    <property type="entry name" value="FtsX_firmicutes-type"/>
</dbReference>
<evidence type="ECO:0000313" key="14">
    <source>
        <dbReference type="EMBL" id="SDN96366.1"/>
    </source>
</evidence>
<evidence type="ECO:0000259" key="13">
    <source>
        <dbReference type="Pfam" id="PF18075"/>
    </source>
</evidence>
<dbReference type="STRING" id="258515.SAMN05192585_1424"/>
<dbReference type="PANTHER" id="PTHR47755">
    <property type="entry name" value="CELL DIVISION PROTEIN FTSX"/>
    <property type="match status" value="1"/>
</dbReference>
<evidence type="ECO:0000256" key="8">
    <source>
        <dbReference type="ARBA" id="ARBA00023136"/>
    </source>
</evidence>
<dbReference type="NCBIfam" id="NF038347">
    <property type="entry name" value="FtsX_Gpos"/>
    <property type="match status" value="1"/>
</dbReference>
<name>A0A1H0FNX1_9FIRM</name>
<accession>A0A1H0FNX1</accession>
<keyword evidence="5 10" id="KW-0132">Cell division</keyword>
<evidence type="ECO:0000256" key="10">
    <source>
        <dbReference type="PIRNR" id="PIRNR003097"/>
    </source>
</evidence>
<evidence type="ECO:0000256" key="4">
    <source>
        <dbReference type="ARBA" id="ARBA00022475"/>
    </source>
</evidence>
<reference evidence="14 15" key="1">
    <citation type="submission" date="2016-10" db="EMBL/GenBank/DDBJ databases">
        <authorList>
            <person name="de Groot N.N."/>
        </authorList>
    </citation>
    <scope>NUCLEOTIDE SEQUENCE [LARGE SCALE GENOMIC DNA]</scope>
    <source>
        <strain evidence="14 15">CGMCC 1.5012</strain>
    </source>
</reference>
<keyword evidence="7 11" id="KW-1133">Transmembrane helix</keyword>
<dbReference type="InterPro" id="IPR004513">
    <property type="entry name" value="FtsX"/>
</dbReference>
<dbReference type="GO" id="GO:0005886">
    <property type="term" value="C:plasma membrane"/>
    <property type="evidence" value="ECO:0007669"/>
    <property type="project" value="UniProtKB-SubCell"/>
</dbReference>
<evidence type="ECO:0000256" key="11">
    <source>
        <dbReference type="SAM" id="Phobius"/>
    </source>
</evidence>
<evidence type="ECO:0000313" key="15">
    <source>
        <dbReference type="Proteomes" id="UP000199182"/>
    </source>
</evidence>
<sequence length="302" mass="32606">MKGSSIGYLLKEGAKNVWVNRMMSVASIGVLTACLLLIGGAVLFSINVNSIVGYVESQNELKVYLKSDITDDVRSSLDANIRKVANLGDIEYIPKEKGIITFSKTMGEYSDLMAGLEGDQNPLPDAYDVKVKDLSALNATVQALQSLEGVDSVAAPVEVAKSITGIKNAVTVFGIIVVAILVLVSLIITANTIKITVYNRRKEINIMKFVGATDSFIRLPFIIEGTILGLLSALLAFLAVWVGYDYLLSHLTQGAAGWLSLAYKNFVPFDQVAMKLFIGFIGAGVVSGMFGSMLFVRKHLRV</sequence>
<dbReference type="Pfam" id="PF02687">
    <property type="entry name" value="FtsX"/>
    <property type="match status" value="1"/>
</dbReference>